<evidence type="ECO:0008006" key="4">
    <source>
        <dbReference type="Google" id="ProtNLM"/>
    </source>
</evidence>
<reference evidence="2 3" key="1">
    <citation type="submission" date="2018-06" db="EMBL/GenBank/DDBJ databases">
        <title>The Genome of Cuscuta australis (Dodder) Provides Insight into the Evolution of Plant Parasitism.</title>
        <authorList>
            <person name="Liu H."/>
        </authorList>
    </citation>
    <scope>NUCLEOTIDE SEQUENCE [LARGE SCALE GENOMIC DNA]</scope>
    <source>
        <strain evidence="3">cv. Yunnan</strain>
        <tissue evidence="2">Vines</tissue>
    </source>
</reference>
<feature type="compositionally biased region" description="Low complexity" evidence="1">
    <location>
        <begin position="33"/>
        <end position="50"/>
    </location>
</feature>
<protein>
    <recommendedName>
        <fullName evidence="4">Cystatin domain-containing protein</fullName>
    </recommendedName>
</protein>
<evidence type="ECO:0000313" key="2">
    <source>
        <dbReference type="EMBL" id="RAL46512.1"/>
    </source>
</evidence>
<dbReference type="PANTHER" id="PTHR31228">
    <property type="entry name" value="CYSTATIN/MONELLIN SUPERFAMILY PROTEIN"/>
    <property type="match status" value="1"/>
</dbReference>
<sequence>MDDKGRMFPSHSRTRDCAEPELKKQRLDGSDGDGNSNGSSGDSNSDESSGGVICGLSSVFIGNEQDDVYFEEYKYMLEPEDYENSTLEEKRQYGRYFHQIDISNCYYLDFIPTFPLWTGPRPVDFTDEDYEENFGTEIMRCIEVALGKQKEKLKLVCIVRANYSFGYGYLYWITMHVRNEDTGEIKTCICKVHHGIQAGDEDDMIIQHFKFIPSNLTYPSQRSIFE</sequence>
<name>A0A328DLE4_9ASTE</name>
<feature type="compositionally biased region" description="Basic and acidic residues" evidence="1">
    <location>
        <begin position="13"/>
        <end position="29"/>
    </location>
</feature>
<evidence type="ECO:0000313" key="3">
    <source>
        <dbReference type="Proteomes" id="UP000249390"/>
    </source>
</evidence>
<accession>A0A328DLE4</accession>
<proteinExistence type="predicted"/>
<organism evidence="2 3">
    <name type="scientific">Cuscuta australis</name>
    <dbReference type="NCBI Taxonomy" id="267555"/>
    <lineage>
        <taxon>Eukaryota</taxon>
        <taxon>Viridiplantae</taxon>
        <taxon>Streptophyta</taxon>
        <taxon>Embryophyta</taxon>
        <taxon>Tracheophyta</taxon>
        <taxon>Spermatophyta</taxon>
        <taxon>Magnoliopsida</taxon>
        <taxon>eudicotyledons</taxon>
        <taxon>Gunneridae</taxon>
        <taxon>Pentapetalae</taxon>
        <taxon>asterids</taxon>
        <taxon>lamiids</taxon>
        <taxon>Solanales</taxon>
        <taxon>Convolvulaceae</taxon>
        <taxon>Cuscuteae</taxon>
        <taxon>Cuscuta</taxon>
        <taxon>Cuscuta subgen. Grammica</taxon>
        <taxon>Cuscuta sect. Cleistogrammica</taxon>
    </lineage>
</organism>
<evidence type="ECO:0000256" key="1">
    <source>
        <dbReference type="SAM" id="MobiDB-lite"/>
    </source>
</evidence>
<dbReference type="EMBL" id="NQVE01000122">
    <property type="protein sequence ID" value="RAL46512.1"/>
    <property type="molecule type" value="Genomic_DNA"/>
</dbReference>
<dbReference type="Proteomes" id="UP000249390">
    <property type="component" value="Unassembled WGS sequence"/>
</dbReference>
<dbReference type="AlphaFoldDB" id="A0A328DLE4"/>
<comment type="caution">
    <text evidence="2">The sequence shown here is derived from an EMBL/GenBank/DDBJ whole genome shotgun (WGS) entry which is preliminary data.</text>
</comment>
<keyword evidence="3" id="KW-1185">Reference proteome</keyword>
<feature type="region of interest" description="Disordered" evidence="1">
    <location>
        <begin position="1"/>
        <end position="50"/>
    </location>
</feature>
<dbReference type="PANTHER" id="PTHR31228:SF22">
    <property type="entry name" value="CYSTATIN_MONELLIN SUPERFAMILY PROTEIN"/>
    <property type="match status" value="1"/>
</dbReference>
<gene>
    <name evidence="2" type="ORF">DM860_004791</name>
</gene>